<sequence length="167" mass="19472">MTSKKGILFQKAHAQDFALEIVSTDVHGDVTVRCLFCLYQGRHVVKVNVVGRKRKQRNDIKYFTKPFSLFKYRSHHEGQHAASWTEYQGMSVNQKKQYFNGRIKATNTLHHHFDLDKDTYEFFICTEIIDVIIGDLFFCNDEQLENIDADDGEQNPADAVRKKLIEK</sequence>
<proteinExistence type="predicted"/>
<gene>
    <name evidence="1" type="ORF">CSSPJE1EN1_LOCUS24042</name>
</gene>
<keyword evidence="2" id="KW-1185">Reference proteome</keyword>
<evidence type="ECO:0000313" key="2">
    <source>
        <dbReference type="Proteomes" id="UP001497444"/>
    </source>
</evidence>
<accession>A0ABP0XIP6</accession>
<evidence type="ECO:0000313" key="1">
    <source>
        <dbReference type="EMBL" id="CAK9278564.1"/>
    </source>
</evidence>
<dbReference type="PANTHER" id="PTHR37067">
    <property type="entry name" value="PX DOMAIN-CONTAINING PROTEIN"/>
    <property type="match status" value="1"/>
</dbReference>
<reference evidence="1" key="1">
    <citation type="submission" date="2024-02" db="EMBL/GenBank/DDBJ databases">
        <authorList>
            <consortium name="ELIXIR-Norway"/>
            <consortium name="Elixir Norway"/>
        </authorList>
    </citation>
    <scope>NUCLEOTIDE SEQUENCE</scope>
</reference>
<dbReference type="Proteomes" id="UP001497444">
    <property type="component" value="Chromosome 9"/>
</dbReference>
<dbReference type="EMBL" id="OZ020104">
    <property type="protein sequence ID" value="CAK9278564.1"/>
    <property type="molecule type" value="Genomic_DNA"/>
</dbReference>
<organism evidence="1 2">
    <name type="scientific">Sphagnum jensenii</name>
    <dbReference type="NCBI Taxonomy" id="128206"/>
    <lineage>
        <taxon>Eukaryota</taxon>
        <taxon>Viridiplantae</taxon>
        <taxon>Streptophyta</taxon>
        <taxon>Embryophyta</taxon>
        <taxon>Bryophyta</taxon>
        <taxon>Sphagnophytina</taxon>
        <taxon>Sphagnopsida</taxon>
        <taxon>Sphagnales</taxon>
        <taxon>Sphagnaceae</taxon>
        <taxon>Sphagnum</taxon>
    </lineage>
</organism>
<name>A0ABP0XIP6_9BRYO</name>
<dbReference type="PANTHER" id="PTHR37067:SF3">
    <property type="entry name" value="PX DOMAIN-CONTAINING PROTEIN"/>
    <property type="match status" value="1"/>
</dbReference>
<protein>
    <submittedName>
        <fullName evidence="1">Uncharacterized protein</fullName>
    </submittedName>
</protein>